<reference evidence="4" key="1">
    <citation type="submission" date="2016-09" db="EMBL/GenBank/DDBJ databases">
        <authorList>
            <person name="Varghese N."/>
            <person name="Submissions S."/>
        </authorList>
    </citation>
    <scope>NUCLEOTIDE SEQUENCE [LARGE SCALE GENOMIC DNA]</scope>
    <source>
        <strain evidence="4">JS23</strain>
    </source>
</reference>
<feature type="domain" description="Prepilin type IV endopeptidase peptidase" evidence="2">
    <location>
        <begin position="4"/>
        <end position="106"/>
    </location>
</feature>
<dbReference type="GO" id="GO:0004190">
    <property type="term" value="F:aspartic-type endopeptidase activity"/>
    <property type="evidence" value="ECO:0007669"/>
    <property type="project" value="InterPro"/>
</dbReference>
<dbReference type="Pfam" id="PF01478">
    <property type="entry name" value="Peptidase_A24"/>
    <property type="match status" value="1"/>
</dbReference>
<keyword evidence="1" id="KW-1133">Transmembrane helix</keyword>
<dbReference type="Gene3D" id="1.20.120.1220">
    <property type="match status" value="1"/>
</dbReference>
<keyword evidence="4" id="KW-1185">Reference proteome</keyword>
<evidence type="ECO:0000256" key="1">
    <source>
        <dbReference type="SAM" id="Phobius"/>
    </source>
</evidence>
<keyword evidence="1" id="KW-0812">Transmembrane</keyword>
<proteinExistence type="predicted"/>
<accession>A0A1H2PV71</accession>
<keyword evidence="1" id="KW-0472">Membrane</keyword>
<dbReference type="GO" id="GO:0016020">
    <property type="term" value="C:membrane"/>
    <property type="evidence" value="ECO:0007669"/>
    <property type="project" value="InterPro"/>
</dbReference>
<dbReference type="AlphaFoldDB" id="A0A1H2PV71"/>
<dbReference type="RefSeq" id="WP_091912736.1">
    <property type="nucleotide sequence ID" value="NZ_FNLO01000015.1"/>
</dbReference>
<evidence type="ECO:0000259" key="2">
    <source>
        <dbReference type="Pfam" id="PF01478"/>
    </source>
</evidence>
<dbReference type="STRING" id="1770053.SAMN05216551_11580"/>
<gene>
    <name evidence="3" type="ORF">SAMN05216551_11580</name>
</gene>
<feature type="transmembrane region" description="Helical" evidence="1">
    <location>
        <begin position="144"/>
        <end position="162"/>
    </location>
</feature>
<feature type="transmembrane region" description="Helical" evidence="1">
    <location>
        <begin position="47"/>
        <end position="66"/>
    </location>
</feature>
<organism evidence="3 4">
    <name type="scientific">Chitinasiproducens palmae</name>
    <dbReference type="NCBI Taxonomy" id="1770053"/>
    <lineage>
        <taxon>Bacteria</taxon>
        <taxon>Pseudomonadati</taxon>
        <taxon>Pseudomonadota</taxon>
        <taxon>Betaproteobacteria</taxon>
        <taxon>Burkholderiales</taxon>
        <taxon>Burkholderiaceae</taxon>
        <taxon>Chitinasiproducens</taxon>
    </lineage>
</organism>
<dbReference type="EMBL" id="FNLO01000015">
    <property type="protein sequence ID" value="SDV51166.1"/>
    <property type="molecule type" value="Genomic_DNA"/>
</dbReference>
<protein>
    <submittedName>
        <fullName evidence="3">Prepilin peptidase CpaA</fullName>
    </submittedName>
</protein>
<evidence type="ECO:0000313" key="3">
    <source>
        <dbReference type="EMBL" id="SDV51166.1"/>
    </source>
</evidence>
<feature type="transmembrane region" description="Helical" evidence="1">
    <location>
        <begin position="78"/>
        <end position="98"/>
    </location>
</feature>
<dbReference type="OrthoDB" id="5508079at2"/>
<dbReference type="InterPro" id="IPR000045">
    <property type="entry name" value="Prepilin_IV_endopep_pep"/>
</dbReference>
<sequence length="165" mass="17361">MNALVLLIVCVPFVAYDLIARRVPNRLVLIVALAQGVLLSLGRVPPGWGAALAGFSAAAALMLPLYAVRLLGAGDVKFAALLGLLIGPVPLLVAWLLANLAAGAHALLHYASARYGTVGWLGASLGQRQWWHRVQSARQGREGIPYAAYMALAACVAVRYLPLAS</sequence>
<dbReference type="Proteomes" id="UP000243719">
    <property type="component" value="Unassembled WGS sequence"/>
</dbReference>
<evidence type="ECO:0000313" key="4">
    <source>
        <dbReference type="Proteomes" id="UP000243719"/>
    </source>
</evidence>
<name>A0A1H2PV71_9BURK</name>